<feature type="non-terminal residue" evidence="4">
    <location>
        <position position="1251"/>
    </location>
</feature>
<dbReference type="PANTHER" id="PTHR11319">
    <property type="entry name" value="G PROTEIN-COUPLED RECEPTOR-RELATED"/>
    <property type="match status" value="1"/>
</dbReference>
<keyword evidence="2" id="KW-0472">Membrane</keyword>
<dbReference type="InterPro" id="IPR000742">
    <property type="entry name" value="EGF"/>
</dbReference>
<dbReference type="OrthoDB" id="5985440at2759"/>
<dbReference type="CDD" id="cd00055">
    <property type="entry name" value="EGF_Lam"/>
    <property type="match status" value="1"/>
</dbReference>
<evidence type="ECO:0000313" key="5">
    <source>
        <dbReference type="Proteomes" id="UP000051952"/>
    </source>
</evidence>
<evidence type="ECO:0000256" key="1">
    <source>
        <dbReference type="PROSITE-ProRule" id="PRU00076"/>
    </source>
</evidence>
<feature type="transmembrane region" description="Helical" evidence="2">
    <location>
        <begin position="1176"/>
        <end position="1196"/>
    </location>
</feature>
<keyword evidence="2" id="KW-1133">Transmembrane helix</keyword>
<sequence>CPLSDVDGLVCSDRGTCRGAASGTDAECVCEADYYGAACGVYCTAAACESSLGLANAQCNATTGACECQDNNAGHFAGAVCDDCATLYWGPECDRACPCNGRGSCDRYTATCACFESSNGHLASRAATDTSLQRVLASRAATDTSLSARTTMQDTLPVLRAMTARRCTGALSVTVCARATGVAAATGTQQRVLASRAATDTSLAHRALSARDGYIGVLCEVLNTEFSVAGSATPGDLTAAAGAELVGSSATAPSVLFRDSAFGVLYSGATALAAFASEGWGNGTLAYLGEAQVDGNAIGSIGVLNATHIVVRTAPGNANLTLSSFAVRRGTDVWIRNVTATALNGGASVQRTRSVVRNRKMGVLATPDGENITLSAFDLATGTMAAITVNASTDTSTVFIQHSVSNVPGLAVTVDGAATFVGFGNVTDSLSSAPRSVVVLATQRTLAALAPAASWWFTIYTIDAESGDVLASRSSTELVGATAPCNHTSGTVQCPYVTRCVSSDELSVLVCAASVYASDNTLLIALPLENVTGGAPLLLEVPEGGNVTAAAFDVLDSCVLLGMAPFTTSTATSVYRVRVTTQALTLVSQLRFALAGAAYPVVQQMLVNSSSRSLFASLMAASSSSLGASSASVQHINLFGIWKVDPRVVDRDGGTLVTYIGTGFIASPTPMCVLTDDTGATAEAPALFANDSTVYCNATLSVAADSICDTATLNLRYANRTTATTLVTMLRPLSATVVSAATETRGGIEVPSHSLQDVASFITVIGYGFVAGATAAACRHESSDGTTVYFTAPNATFVNSTLVICHQPEGVAPTPPGSVLRYSHDGFVYSPTSVPFVVVGEFSGVVVSFASGLTSSAIRAAEISLVPPILVQTTDALKNLLGLFDATSLTARCSLVLPLLSADFSGVQAAVVDQDSLQHITANGVALFDNITLIKPAAGSLALYCYVTANLFSVGEVTVTVAPGTPSQMLIVSPQAAWLSGVLTTLVLDPSPEITLSDAAGNVISDLDSLPSSIDLAYVNANPLTNEDGTTTSTSGSVLTGASVAADGTYTFSGVSVQSPFGQVVQLRFTADGIAQSLTITLTQESCTPSEYGVAGTFSCAPCPADAVCDGSTTVAAFPGFWRSSAASVVMYECTPGDACPTALTCAAAYTGAVCGSCAPGFGRSGTSCAACASAAANWGVTFAIVAALGVLVYALSVHTVAFTAIEDVAAGLAERVHEDSGVVSVVAKLVVSHLQVVALIPARALSLPQW</sequence>
<feature type="disulfide bond" evidence="1">
    <location>
        <begin position="11"/>
        <end position="28"/>
    </location>
</feature>
<name>A0A0S4KNA1_BODSA</name>
<proteinExistence type="predicted"/>
<keyword evidence="5" id="KW-1185">Reference proteome</keyword>
<evidence type="ECO:0000313" key="4">
    <source>
        <dbReference type="EMBL" id="CUI15085.1"/>
    </source>
</evidence>
<gene>
    <name evidence="4" type="ORF">BSAL_23060</name>
</gene>
<evidence type="ECO:0000256" key="2">
    <source>
        <dbReference type="SAM" id="Phobius"/>
    </source>
</evidence>
<dbReference type="EMBL" id="CYKH01001763">
    <property type="protein sequence ID" value="CUI15085.1"/>
    <property type="molecule type" value="Genomic_DNA"/>
</dbReference>
<organism evidence="4 5">
    <name type="scientific">Bodo saltans</name>
    <name type="common">Flagellated protozoan</name>
    <dbReference type="NCBI Taxonomy" id="75058"/>
    <lineage>
        <taxon>Eukaryota</taxon>
        <taxon>Discoba</taxon>
        <taxon>Euglenozoa</taxon>
        <taxon>Kinetoplastea</taxon>
        <taxon>Metakinetoplastina</taxon>
        <taxon>Eubodonida</taxon>
        <taxon>Bodonidae</taxon>
        <taxon>Bodo</taxon>
    </lineage>
</organism>
<dbReference type="Proteomes" id="UP000051952">
    <property type="component" value="Unassembled WGS sequence"/>
</dbReference>
<feature type="disulfide bond" evidence="1">
    <location>
        <begin position="30"/>
        <end position="39"/>
    </location>
</feature>
<dbReference type="PANTHER" id="PTHR11319:SF35">
    <property type="entry name" value="OUTER MEMBRANE PROTEIN PMPC-RELATED"/>
    <property type="match status" value="1"/>
</dbReference>
<comment type="caution">
    <text evidence="1">Lacks conserved residue(s) required for the propagation of feature annotation.</text>
</comment>
<dbReference type="AlphaFoldDB" id="A0A0S4KNA1"/>
<reference evidence="5" key="1">
    <citation type="submission" date="2015-09" db="EMBL/GenBank/DDBJ databases">
        <authorList>
            <consortium name="Pathogen Informatics"/>
        </authorList>
    </citation>
    <scope>NUCLEOTIDE SEQUENCE [LARGE SCALE GENOMIC DNA]</scope>
    <source>
        <strain evidence="5">Lake Konstanz</strain>
    </source>
</reference>
<protein>
    <submittedName>
        <fullName evidence="4">Transmembrane protein, putative</fullName>
    </submittedName>
</protein>
<dbReference type="PROSITE" id="PS50026">
    <property type="entry name" value="EGF_3"/>
    <property type="match status" value="1"/>
</dbReference>
<dbReference type="InterPro" id="IPR002049">
    <property type="entry name" value="LE_dom"/>
</dbReference>
<feature type="non-terminal residue" evidence="4">
    <location>
        <position position="1"/>
    </location>
</feature>
<evidence type="ECO:0000259" key="3">
    <source>
        <dbReference type="PROSITE" id="PS50026"/>
    </source>
</evidence>
<dbReference type="PROSITE" id="PS00022">
    <property type="entry name" value="EGF_1"/>
    <property type="match status" value="1"/>
</dbReference>
<keyword evidence="1" id="KW-0245">EGF-like domain</keyword>
<accession>A0A0S4KNA1</accession>
<dbReference type="Gene3D" id="2.170.300.10">
    <property type="entry name" value="Tie2 ligand-binding domain superfamily"/>
    <property type="match status" value="1"/>
</dbReference>
<keyword evidence="1" id="KW-1015">Disulfide bond</keyword>
<dbReference type="VEuPathDB" id="TriTrypDB:BSAL_54420"/>
<keyword evidence="2 4" id="KW-0812">Transmembrane</keyword>
<feature type="domain" description="EGF-like" evidence="3">
    <location>
        <begin position="2"/>
        <end position="40"/>
    </location>
</feature>